<keyword evidence="8" id="KW-0963">Cytoplasm</keyword>
<feature type="active site" description="Proton donor" evidence="8">
    <location>
        <position position="42"/>
    </location>
</feature>
<comment type="function">
    <text evidence="8">Plays an important role in the de novo pathway of purine nucleotide biosynthesis. Catalyzes the first committed step in the biosynthesis of AMP from IMP.</text>
</comment>
<evidence type="ECO:0000313" key="12">
    <source>
        <dbReference type="Proteomes" id="UP000886722"/>
    </source>
</evidence>
<feature type="binding site" description="in other chain" evidence="8">
    <location>
        <position position="222"/>
    </location>
    <ligand>
        <name>IMP</name>
        <dbReference type="ChEBI" id="CHEBI:58053"/>
        <note>ligand shared between dimeric partners</note>
    </ligand>
</feature>
<proteinExistence type="inferred from homology"/>
<dbReference type="InterPro" id="IPR042111">
    <property type="entry name" value="Adenylosuccinate_synth_dom3"/>
</dbReference>
<keyword evidence="7 8" id="KW-0342">GTP-binding</keyword>
<dbReference type="Gene3D" id="1.10.300.10">
    <property type="entry name" value="Adenylosuccinate Synthetase, subunit A, domain 2"/>
    <property type="match status" value="1"/>
</dbReference>
<dbReference type="Pfam" id="PF00709">
    <property type="entry name" value="Adenylsucc_synt"/>
    <property type="match status" value="1"/>
</dbReference>
<evidence type="ECO:0000256" key="3">
    <source>
        <dbReference type="ARBA" id="ARBA00022723"/>
    </source>
</evidence>
<keyword evidence="2 8" id="KW-0436">Ligase</keyword>
<feature type="binding site" evidence="8">
    <location>
        <begin position="329"/>
        <end position="331"/>
    </location>
    <ligand>
        <name>GTP</name>
        <dbReference type="ChEBI" id="CHEBI:37565"/>
    </ligand>
</feature>
<dbReference type="GO" id="GO:0005525">
    <property type="term" value="F:GTP binding"/>
    <property type="evidence" value="ECO:0007669"/>
    <property type="project" value="UniProtKB-UniRule"/>
</dbReference>
<feature type="binding site" description="in other chain" evidence="8">
    <location>
        <begin position="39"/>
        <end position="42"/>
    </location>
    <ligand>
        <name>IMP</name>
        <dbReference type="ChEBI" id="CHEBI:58053"/>
        <note>ligand shared between dimeric partners</note>
    </ligand>
</feature>
<dbReference type="CDD" id="cd03108">
    <property type="entry name" value="AdSS"/>
    <property type="match status" value="1"/>
</dbReference>
<dbReference type="PANTHER" id="PTHR11846:SF0">
    <property type="entry name" value="ADENYLOSUCCINATE SYNTHETASE"/>
    <property type="match status" value="1"/>
</dbReference>
<feature type="binding site" description="in other chain" evidence="8">
    <location>
        <position position="237"/>
    </location>
    <ligand>
        <name>IMP</name>
        <dbReference type="ChEBI" id="CHEBI:58053"/>
        <note>ligand shared between dimeric partners</note>
    </ligand>
</feature>
<dbReference type="PROSITE" id="PS01266">
    <property type="entry name" value="ADENYLOSUCCIN_SYN_1"/>
    <property type="match status" value="1"/>
</dbReference>
<dbReference type="PANTHER" id="PTHR11846">
    <property type="entry name" value="ADENYLOSUCCINATE SYNTHETASE"/>
    <property type="match status" value="1"/>
</dbReference>
<evidence type="ECO:0000313" key="11">
    <source>
        <dbReference type="EMBL" id="HIT38512.1"/>
    </source>
</evidence>
<dbReference type="InterPro" id="IPR033128">
    <property type="entry name" value="Adenylosuccin_syn_Lys_AS"/>
</dbReference>
<evidence type="ECO:0000256" key="5">
    <source>
        <dbReference type="ARBA" id="ARBA00022755"/>
    </source>
</evidence>
<dbReference type="SUPFAM" id="SSF52540">
    <property type="entry name" value="P-loop containing nucleoside triphosphate hydrolases"/>
    <property type="match status" value="1"/>
</dbReference>
<gene>
    <name evidence="8" type="primary">purA</name>
    <name evidence="11" type="ORF">IAD06_00520</name>
</gene>
<sequence>MKSVDVLLGLQWGDEGKGKVVDVLTPKYDVITRFQGGPNAGHTLEFNGEKYVLRSIPSGIFQGGKINIIGNGVVLDPVLFQQEAEALAASGHDITRQLYISKKAHLILPTHRILDAAYEAAKGDGKIGTTGKGIGPTYTDKVSRNGLRVGDLLHDFDAKYAKAKARHEAILKSLDYKYDMADLEAKWFASLDYLKQFRLIDSEHEINRLLKEDKSVLAEGAQGTLLDVDFGSYPFVTSSNTICAGACTGLGVAPGRIGKVYGIFKAYCTRVGSGPFPTELFDETGKKIRDIGHEYGAVTGRERRCGWIDLVALKYAIMVDGVTDLIMMKSDVLDTFETIKACVAYRIDGKETDEFPFEIDDKIEPVYVELPGWKCDMTQMQSEDEFPEEFNAYLSFLEEELGVRIKIVSVGPDREQTIERYTEND</sequence>
<evidence type="ECO:0000256" key="8">
    <source>
        <dbReference type="HAMAP-Rule" id="MF_00011"/>
    </source>
</evidence>
<feature type="binding site" evidence="8">
    <location>
        <begin position="297"/>
        <end position="303"/>
    </location>
    <ligand>
        <name>substrate</name>
    </ligand>
</feature>
<comment type="subunit">
    <text evidence="1 8">Homodimer.</text>
</comment>
<protein>
    <recommendedName>
        <fullName evidence="8 10">Adenylosuccinate synthetase</fullName>
        <shortName evidence="8">AMPSase</shortName>
        <shortName evidence="8">AdSS</shortName>
        <ecNumber evidence="8 10">6.3.4.4</ecNumber>
    </recommendedName>
    <alternativeName>
        <fullName evidence="8">IMP--aspartate ligase</fullName>
    </alternativeName>
</protein>
<dbReference type="GO" id="GO:0044208">
    <property type="term" value="P:'de novo' AMP biosynthetic process"/>
    <property type="evidence" value="ECO:0007669"/>
    <property type="project" value="UniProtKB-UniRule"/>
</dbReference>
<feature type="binding site" evidence="8">
    <location>
        <position position="41"/>
    </location>
    <ligand>
        <name>Mg(2+)</name>
        <dbReference type="ChEBI" id="CHEBI:18420"/>
    </ligand>
</feature>
<feature type="binding site" description="in other chain" evidence="8">
    <location>
        <begin position="14"/>
        <end position="17"/>
    </location>
    <ligand>
        <name>IMP</name>
        <dbReference type="ChEBI" id="CHEBI:58053"/>
        <note>ligand shared between dimeric partners</note>
    </ligand>
</feature>
<feature type="binding site" evidence="8">
    <location>
        <begin position="13"/>
        <end position="19"/>
    </location>
    <ligand>
        <name>GTP</name>
        <dbReference type="ChEBI" id="CHEBI:37565"/>
    </ligand>
</feature>
<keyword evidence="6 8" id="KW-0460">Magnesium</keyword>
<dbReference type="GO" id="GO:0000287">
    <property type="term" value="F:magnesium ion binding"/>
    <property type="evidence" value="ECO:0007669"/>
    <property type="project" value="UniProtKB-UniRule"/>
</dbReference>
<evidence type="ECO:0000256" key="1">
    <source>
        <dbReference type="ARBA" id="ARBA00011738"/>
    </source>
</evidence>
<keyword evidence="4 8" id="KW-0547">Nucleotide-binding</keyword>
<feature type="binding site" evidence="8">
    <location>
        <position position="144"/>
    </location>
    <ligand>
        <name>IMP</name>
        <dbReference type="ChEBI" id="CHEBI:58053"/>
        <note>ligand shared between dimeric partners</note>
    </ligand>
</feature>
<accession>A0A9D1GDF3</accession>
<keyword evidence="5 8" id="KW-0658">Purine biosynthesis</keyword>
<comment type="subcellular location">
    <subcellularLocation>
        <location evidence="8">Cytoplasm</location>
    </subcellularLocation>
</comment>
<dbReference type="NCBIfam" id="TIGR00184">
    <property type="entry name" value="purA"/>
    <property type="match status" value="1"/>
</dbReference>
<feature type="active site" description="Proton acceptor" evidence="8">
    <location>
        <position position="14"/>
    </location>
</feature>
<dbReference type="FunFam" id="3.90.170.10:FF:000001">
    <property type="entry name" value="Adenylosuccinate synthetase"/>
    <property type="match status" value="1"/>
</dbReference>
<dbReference type="Proteomes" id="UP000886722">
    <property type="component" value="Unassembled WGS sequence"/>
</dbReference>
<feature type="binding site" description="in other chain" evidence="8">
    <location>
        <position position="301"/>
    </location>
    <ligand>
        <name>IMP</name>
        <dbReference type="ChEBI" id="CHEBI:58053"/>
        <note>ligand shared between dimeric partners</note>
    </ligand>
</feature>
<comment type="pathway">
    <text evidence="8 10">Purine metabolism; AMP biosynthesis via de novo pathway; AMP from IMP: step 1/2.</text>
</comment>
<dbReference type="AlphaFoldDB" id="A0A9D1GDF3"/>
<feature type="binding site" evidence="8">
    <location>
        <begin position="409"/>
        <end position="411"/>
    </location>
    <ligand>
        <name>GTP</name>
        <dbReference type="ChEBI" id="CHEBI:37565"/>
    </ligand>
</feature>
<comment type="cofactor">
    <cofactor evidence="8">
        <name>Mg(2+)</name>
        <dbReference type="ChEBI" id="CHEBI:18420"/>
    </cofactor>
    <text evidence="8">Binds 1 Mg(2+) ion per subunit.</text>
</comment>
<dbReference type="Gene3D" id="3.40.440.10">
    <property type="entry name" value="Adenylosuccinate Synthetase, subunit A, domain 1"/>
    <property type="match status" value="1"/>
</dbReference>
<dbReference type="PROSITE" id="PS00513">
    <property type="entry name" value="ADENYLOSUCCIN_SYN_2"/>
    <property type="match status" value="1"/>
</dbReference>
<dbReference type="InterPro" id="IPR042110">
    <property type="entry name" value="Adenylosuccinate_synth_dom2"/>
</dbReference>
<dbReference type="InterPro" id="IPR001114">
    <property type="entry name" value="Adenylosuccinate_synthetase"/>
</dbReference>
<comment type="caution">
    <text evidence="11">The sequence shown here is derived from an EMBL/GenBank/DDBJ whole genome shotgun (WGS) entry which is preliminary data.</text>
</comment>
<feature type="binding site" description="in other chain" evidence="8">
    <location>
        <position position="130"/>
    </location>
    <ligand>
        <name>IMP</name>
        <dbReference type="ChEBI" id="CHEBI:58053"/>
        <note>ligand shared between dimeric partners</note>
    </ligand>
</feature>
<dbReference type="FunFam" id="1.10.300.10:FF:000001">
    <property type="entry name" value="Adenylosuccinate synthetase"/>
    <property type="match status" value="1"/>
</dbReference>
<feature type="binding site" evidence="8">
    <location>
        <position position="303"/>
    </location>
    <ligand>
        <name>GTP</name>
        <dbReference type="ChEBI" id="CHEBI:37565"/>
    </ligand>
</feature>
<evidence type="ECO:0000256" key="4">
    <source>
        <dbReference type="ARBA" id="ARBA00022741"/>
    </source>
</evidence>
<comment type="similarity">
    <text evidence="8 10">Belongs to the adenylosuccinate synthetase family.</text>
</comment>
<dbReference type="EC" id="6.3.4.4" evidence="8 10"/>
<dbReference type="HAMAP" id="MF_00011">
    <property type="entry name" value="Adenylosucc_synth"/>
    <property type="match status" value="1"/>
</dbReference>
<dbReference type="EMBL" id="DVKT01000003">
    <property type="protein sequence ID" value="HIT38512.1"/>
    <property type="molecule type" value="Genomic_DNA"/>
</dbReference>
<feature type="binding site" evidence="8">
    <location>
        <position position="14"/>
    </location>
    <ligand>
        <name>Mg(2+)</name>
        <dbReference type="ChEBI" id="CHEBI:18420"/>
    </ligand>
</feature>
<dbReference type="NCBIfam" id="NF002223">
    <property type="entry name" value="PRK01117.1"/>
    <property type="match status" value="1"/>
</dbReference>
<feature type="active site" evidence="9">
    <location>
        <position position="141"/>
    </location>
</feature>
<organism evidence="11 12">
    <name type="scientific">Candidatus Caccoplasma intestinavium</name>
    <dbReference type="NCBI Taxonomy" id="2840716"/>
    <lineage>
        <taxon>Bacteria</taxon>
        <taxon>Pseudomonadati</taxon>
        <taxon>Bacteroidota</taxon>
        <taxon>Bacteroidia</taxon>
        <taxon>Bacteroidales</taxon>
        <taxon>Bacteroidaceae</taxon>
        <taxon>Bacteroidaceae incertae sedis</taxon>
        <taxon>Candidatus Caccoplasma</taxon>
    </lineage>
</organism>
<keyword evidence="3 8" id="KW-0479">Metal-binding</keyword>
<dbReference type="Gene3D" id="3.90.170.10">
    <property type="entry name" value="Adenylosuccinate Synthetase, subunit A, domain 3"/>
    <property type="match status" value="1"/>
</dbReference>
<reference evidence="11" key="1">
    <citation type="submission" date="2020-10" db="EMBL/GenBank/DDBJ databases">
        <authorList>
            <person name="Gilroy R."/>
        </authorList>
    </citation>
    <scope>NUCLEOTIDE SEQUENCE</scope>
    <source>
        <strain evidence="11">21143</strain>
    </source>
</reference>
<evidence type="ECO:0000256" key="2">
    <source>
        <dbReference type="ARBA" id="ARBA00022598"/>
    </source>
</evidence>
<feature type="binding site" evidence="8">
    <location>
        <begin position="41"/>
        <end position="43"/>
    </location>
    <ligand>
        <name>GTP</name>
        <dbReference type="ChEBI" id="CHEBI:37565"/>
    </ligand>
</feature>
<dbReference type="InterPro" id="IPR027417">
    <property type="entry name" value="P-loop_NTPase"/>
</dbReference>
<evidence type="ECO:0000256" key="9">
    <source>
        <dbReference type="PROSITE-ProRule" id="PRU10134"/>
    </source>
</evidence>
<evidence type="ECO:0000256" key="6">
    <source>
        <dbReference type="ARBA" id="ARBA00022842"/>
    </source>
</evidence>
<evidence type="ECO:0000256" key="10">
    <source>
        <dbReference type="RuleBase" id="RU000520"/>
    </source>
</evidence>
<evidence type="ECO:0000256" key="7">
    <source>
        <dbReference type="ARBA" id="ARBA00023134"/>
    </source>
</evidence>
<comment type="catalytic activity">
    <reaction evidence="8 10">
        <text>IMP + L-aspartate + GTP = N(6)-(1,2-dicarboxyethyl)-AMP + GDP + phosphate + 2 H(+)</text>
        <dbReference type="Rhea" id="RHEA:15753"/>
        <dbReference type="ChEBI" id="CHEBI:15378"/>
        <dbReference type="ChEBI" id="CHEBI:29991"/>
        <dbReference type="ChEBI" id="CHEBI:37565"/>
        <dbReference type="ChEBI" id="CHEBI:43474"/>
        <dbReference type="ChEBI" id="CHEBI:57567"/>
        <dbReference type="ChEBI" id="CHEBI:58053"/>
        <dbReference type="ChEBI" id="CHEBI:58189"/>
        <dbReference type="EC" id="6.3.4.4"/>
    </reaction>
</comment>
<dbReference type="InterPro" id="IPR042109">
    <property type="entry name" value="Adenylosuccinate_synth_dom1"/>
</dbReference>
<name>A0A9D1GDF3_9BACT</name>
<dbReference type="GO" id="GO:0004019">
    <property type="term" value="F:adenylosuccinate synthase activity"/>
    <property type="evidence" value="ECO:0007669"/>
    <property type="project" value="UniProtKB-UniRule"/>
</dbReference>
<dbReference type="GO" id="GO:0046040">
    <property type="term" value="P:IMP metabolic process"/>
    <property type="evidence" value="ECO:0007669"/>
    <property type="project" value="TreeGrafter"/>
</dbReference>
<dbReference type="SMART" id="SM00788">
    <property type="entry name" value="Adenylsucc_synt"/>
    <property type="match status" value="1"/>
</dbReference>
<reference evidence="11" key="2">
    <citation type="journal article" date="2021" name="PeerJ">
        <title>Extensive microbial diversity within the chicken gut microbiome revealed by metagenomics and culture.</title>
        <authorList>
            <person name="Gilroy R."/>
            <person name="Ravi A."/>
            <person name="Getino M."/>
            <person name="Pursley I."/>
            <person name="Horton D.L."/>
            <person name="Alikhan N.F."/>
            <person name="Baker D."/>
            <person name="Gharbi K."/>
            <person name="Hall N."/>
            <person name="Watson M."/>
            <person name="Adriaenssens E.M."/>
            <person name="Foster-Nyarko E."/>
            <person name="Jarju S."/>
            <person name="Secka A."/>
            <person name="Antonio M."/>
            <person name="Oren A."/>
            <person name="Chaudhuri R.R."/>
            <person name="La Ragione R."/>
            <person name="Hildebrand F."/>
            <person name="Pallen M.J."/>
        </authorList>
    </citation>
    <scope>NUCLEOTIDE SEQUENCE</scope>
    <source>
        <strain evidence="11">21143</strain>
    </source>
</reference>
<dbReference type="GO" id="GO:0005737">
    <property type="term" value="C:cytoplasm"/>
    <property type="evidence" value="ECO:0007669"/>
    <property type="project" value="UniProtKB-SubCell"/>
</dbReference>
<dbReference type="InterPro" id="IPR018220">
    <property type="entry name" value="Adenylosuccin_syn_GTP-bd"/>
</dbReference>